<evidence type="ECO:0000313" key="6">
    <source>
        <dbReference type="EMBL" id="KRK26585.1"/>
    </source>
</evidence>
<dbReference type="SUPFAM" id="SSF53850">
    <property type="entry name" value="Periplasmic binding protein-like II"/>
    <property type="match status" value="1"/>
</dbReference>
<proteinExistence type="inferred from homology"/>
<dbReference type="GO" id="GO:0003700">
    <property type="term" value="F:DNA-binding transcription factor activity"/>
    <property type="evidence" value="ECO:0007669"/>
    <property type="project" value="InterPro"/>
</dbReference>
<accession>A0A837RDE8</accession>
<sequence>MNRGTFMNISQLEGFMYTAQTGSITAGAKKAFISQPAMTKLIQDLEKELGTPLFDRVGRGIQINAKGRTFLNYVEATLQQLNQGIDAVSSPVSTRQRPIRLLVEVASALIPEIITQIHQIFPAAPVQLTQRISTVNDTENFDFTISTRQPATNLRSVPLLTEEILVGSLKPVFQTSVITPAELASHALVTLGRQTPLRRTMDAYFKSQRAPVDYQYESDDPASIRALLLHGIGIGFIPAITWHATGSQLHLTHLNPNPPLRTIYLTEGQSKETSQNRRLANALVKLFVDTRAQSL</sequence>
<evidence type="ECO:0000256" key="4">
    <source>
        <dbReference type="ARBA" id="ARBA00023163"/>
    </source>
</evidence>
<feature type="domain" description="HTH lysR-type" evidence="5">
    <location>
        <begin position="7"/>
        <end position="64"/>
    </location>
</feature>
<organism evidence="6 7">
    <name type="scientific">Lactiplantibacillus pentosus DSM 20314</name>
    <dbReference type="NCBI Taxonomy" id="1423791"/>
    <lineage>
        <taxon>Bacteria</taxon>
        <taxon>Bacillati</taxon>
        <taxon>Bacillota</taxon>
        <taxon>Bacilli</taxon>
        <taxon>Lactobacillales</taxon>
        <taxon>Lactobacillaceae</taxon>
        <taxon>Lactiplantibacillus</taxon>
    </lineage>
</organism>
<comment type="caution">
    <text evidence="6">The sequence shown here is derived from an EMBL/GenBank/DDBJ whole genome shotgun (WGS) entry which is preliminary data.</text>
</comment>
<dbReference type="PANTHER" id="PTHR30126:SF40">
    <property type="entry name" value="HTH-TYPE TRANSCRIPTIONAL REGULATOR GLTR"/>
    <property type="match status" value="1"/>
</dbReference>
<dbReference type="RefSeq" id="WP_237759266.1">
    <property type="nucleotide sequence ID" value="NZ_AZCU01000002.1"/>
</dbReference>
<dbReference type="Pfam" id="PF03466">
    <property type="entry name" value="LysR_substrate"/>
    <property type="match status" value="1"/>
</dbReference>
<gene>
    <name evidence="6" type="ORF">FD24_GL001380</name>
</gene>
<evidence type="ECO:0000256" key="2">
    <source>
        <dbReference type="ARBA" id="ARBA00023015"/>
    </source>
</evidence>
<dbReference type="Gene3D" id="1.10.10.10">
    <property type="entry name" value="Winged helix-like DNA-binding domain superfamily/Winged helix DNA-binding domain"/>
    <property type="match status" value="1"/>
</dbReference>
<dbReference type="InterPro" id="IPR036388">
    <property type="entry name" value="WH-like_DNA-bd_sf"/>
</dbReference>
<dbReference type="PRINTS" id="PR00039">
    <property type="entry name" value="HTHLYSR"/>
</dbReference>
<dbReference type="InterPro" id="IPR000847">
    <property type="entry name" value="LysR_HTH_N"/>
</dbReference>
<evidence type="ECO:0000259" key="5">
    <source>
        <dbReference type="PROSITE" id="PS50931"/>
    </source>
</evidence>
<dbReference type="Pfam" id="PF00126">
    <property type="entry name" value="HTH_1"/>
    <property type="match status" value="1"/>
</dbReference>
<dbReference type="Gene3D" id="3.40.190.290">
    <property type="match status" value="1"/>
</dbReference>
<protein>
    <submittedName>
        <fullName evidence="6">Lysr family transcriptional regulator</fullName>
    </submittedName>
</protein>
<dbReference type="PROSITE" id="PS50931">
    <property type="entry name" value="HTH_LYSR"/>
    <property type="match status" value="1"/>
</dbReference>
<dbReference type="InterPro" id="IPR005119">
    <property type="entry name" value="LysR_subst-bd"/>
</dbReference>
<comment type="similarity">
    <text evidence="1">Belongs to the LysR transcriptional regulatory family.</text>
</comment>
<keyword evidence="4" id="KW-0804">Transcription</keyword>
<keyword evidence="2" id="KW-0805">Transcription regulation</keyword>
<dbReference type="GO" id="GO:0000976">
    <property type="term" value="F:transcription cis-regulatory region binding"/>
    <property type="evidence" value="ECO:0007669"/>
    <property type="project" value="TreeGrafter"/>
</dbReference>
<evidence type="ECO:0000313" key="7">
    <source>
        <dbReference type="Proteomes" id="UP000051020"/>
    </source>
</evidence>
<dbReference type="PANTHER" id="PTHR30126">
    <property type="entry name" value="HTH-TYPE TRANSCRIPTIONAL REGULATOR"/>
    <property type="match status" value="1"/>
</dbReference>
<evidence type="ECO:0000256" key="1">
    <source>
        <dbReference type="ARBA" id="ARBA00009437"/>
    </source>
</evidence>
<evidence type="ECO:0000256" key="3">
    <source>
        <dbReference type="ARBA" id="ARBA00023125"/>
    </source>
</evidence>
<dbReference type="InterPro" id="IPR036390">
    <property type="entry name" value="WH_DNA-bd_sf"/>
</dbReference>
<dbReference type="EMBL" id="AZCU01000002">
    <property type="protein sequence ID" value="KRK26585.1"/>
    <property type="molecule type" value="Genomic_DNA"/>
</dbReference>
<dbReference type="CDD" id="cd05466">
    <property type="entry name" value="PBP2_LTTR_substrate"/>
    <property type="match status" value="1"/>
</dbReference>
<name>A0A837RDE8_LACPE</name>
<keyword evidence="3" id="KW-0238">DNA-binding</keyword>
<dbReference type="SUPFAM" id="SSF46785">
    <property type="entry name" value="Winged helix' DNA-binding domain"/>
    <property type="match status" value="1"/>
</dbReference>
<dbReference type="AlphaFoldDB" id="A0A837RDE8"/>
<dbReference type="Proteomes" id="UP000051020">
    <property type="component" value="Unassembled WGS sequence"/>
</dbReference>
<reference evidence="6 7" key="1">
    <citation type="journal article" date="2015" name="Genome Announc.">
        <title>Expanding the biotechnology potential of lactobacilli through comparative genomics of 213 strains and associated genera.</title>
        <authorList>
            <person name="Sun Z."/>
            <person name="Harris H.M."/>
            <person name="McCann A."/>
            <person name="Guo C."/>
            <person name="Argimon S."/>
            <person name="Zhang W."/>
            <person name="Yang X."/>
            <person name="Jeffery I.B."/>
            <person name="Cooney J.C."/>
            <person name="Kagawa T.F."/>
            <person name="Liu W."/>
            <person name="Song Y."/>
            <person name="Salvetti E."/>
            <person name="Wrobel A."/>
            <person name="Rasinkangas P."/>
            <person name="Parkhill J."/>
            <person name="Rea M.C."/>
            <person name="O'Sullivan O."/>
            <person name="Ritari J."/>
            <person name="Douillard F.P."/>
            <person name="Paul Ross R."/>
            <person name="Yang R."/>
            <person name="Briner A.E."/>
            <person name="Felis G.E."/>
            <person name="de Vos W.M."/>
            <person name="Barrangou R."/>
            <person name="Klaenhammer T.R."/>
            <person name="Caufield P.W."/>
            <person name="Cui Y."/>
            <person name="Zhang H."/>
            <person name="O'Toole P.W."/>
        </authorList>
    </citation>
    <scope>NUCLEOTIDE SEQUENCE [LARGE SCALE GENOMIC DNA]</scope>
    <source>
        <strain evidence="6 7">DSM 20314</strain>
    </source>
</reference>